<dbReference type="AlphaFoldDB" id="A0A2P5AP65"/>
<reference evidence="2" key="1">
    <citation type="submission" date="2016-06" db="EMBL/GenBank/DDBJ databases">
        <title>Parallel loss of symbiosis genes in relatives of nitrogen-fixing non-legume Parasponia.</title>
        <authorList>
            <person name="Van Velzen R."/>
            <person name="Holmer R."/>
            <person name="Bu F."/>
            <person name="Rutten L."/>
            <person name="Van Zeijl A."/>
            <person name="Liu W."/>
            <person name="Santuari L."/>
            <person name="Cao Q."/>
            <person name="Sharma T."/>
            <person name="Shen D."/>
            <person name="Roswanjaya Y."/>
            <person name="Wardhani T."/>
            <person name="Kalhor M.S."/>
            <person name="Jansen J."/>
            <person name="Van den Hoogen J."/>
            <person name="Gungor B."/>
            <person name="Hartog M."/>
            <person name="Hontelez J."/>
            <person name="Verver J."/>
            <person name="Yang W.-C."/>
            <person name="Schijlen E."/>
            <person name="Repin R."/>
            <person name="Schilthuizen M."/>
            <person name="Schranz E."/>
            <person name="Heidstra R."/>
            <person name="Miyata K."/>
            <person name="Fedorova E."/>
            <person name="Kohlen W."/>
            <person name="Bisseling T."/>
            <person name="Smit S."/>
            <person name="Geurts R."/>
        </authorList>
    </citation>
    <scope>NUCLEOTIDE SEQUENCE [LARGE SCALE GENOMIC DNA]</scope>
    <source>
        <strain evidence="2">cv. WU1-14</strain>
    </source>
</reference>
<dbReference type="Proteomes" id="UP000237105">
    <property type="component" value="Unassembled WGS sequence"/>
</dbReference>
<dbReference type="OrthoDB" id="10483888at2759"/>
<evidence type="ECO:0000313" key="2">
    <source>
        <dbReference type="Proteomes" id="UP000237105"/>
    </source>
</evidence>
<gene>
    <name evidence="1" type="ORF">PanWU01x14_313680</name>
</gene>
<comment type="caution">
    <text evidence="1">The sequence shown here is derived from an EMBL/GenBank/DDBJ whole genome shotgun (WGS) entry which is preliminary data.</text>
</comment>
<proteinExistence type="predicted"/>
<accession>A0A2P5AP65</accession>
<keyword evidence="2" id="KW-1185">Reference proteome</keyword>
<name>A0A2P5AP65_PARAD</name>
<dbReference type="EMBL" id="JXTB01000500">
    <property type="protein sequence ID" value="PON38309.1"/>
    <property type="molecule type" value="Genomic_DNA"/>
</dbReference>
<organism evidence="1 2">
    <name type="scientific">Parasponia andersonii</name>
    <name type="common">Sponia andersonii</name>
    <dbReference type="NCBI Taxonomy" id="3476"/>
    <lineage>
        <taxon>Eukaryota</taxon>
        <taxon>Viridiplantae</taxon>
        <taxon>Streptophyta</taxon>
        <taxon>Embryophyta</taxon>
        <taxon>Tracheophyta</taxon>
        <taxon>Spermatophyta</taxon>
        <taxon>Magnoliopsida</taxon>
        <taxon>eudicotyledons</taxon>
        <taxon>Gunneridae</taxon>
        <taxon>Pentapetalae</taxon>
        <taxon>rosids</taxon>
        <taxon>fabids</taxon>
        <taxon>Rosales</taxon>
        <taxon>Cannabaceae</taxon>
        <taxon>Parasponia</taxon>
    </lineage>
</organism>
<protein>
    <submittedName>
        <fullName evidence="1">Uncharacterized protein</fullName>
    </submittedName>
</protein>
<sequence length="74" mass="8595">MVLSEPTSRGVVLSTYHDHLFVGKSGLENGHGALSDGLRMKTSAPKRLWKASCCAWLRSREYLFFNYYMRRPQW</sequence>
<evidence type="ECO:0000313" key="1">
    <source>
        <dbReference type="EMBL" id="PON38309.1"/>
    </source>
</evidence>